<dbReference type="RefSeq" id="WP_267678456.1">
    <property type="nucleotide sequence ID" value="NZ_CP113088.1"/>
</dbReference>
<gene>
    <name evidence="1" type="ORF">N7U66_10605</name>
</gene>
<keyword evidence="2" id="KW-1185">Reference proteome</keyword>
<sequence length="60" mass="6618">MSNLNALNAMQYGASISAGYNTWNVFVYYGLNAIFKSDTQVSAETIEANAIKIGLMFYIL</sequence>
<reference evidence="1" key="1">
    <citation type="submission" date="2022-11" db="EMBL/GenBank/DDBJ databases">
        <title>Lacinutrix neustonica HL-RS19T sp. nov., isolated from the surface microlayer sample of brackish Lake Shihwa.</title>
        <authorList>
            <person name="Choi J.Y."/>
            <person name="Hwang C.Y."/>
        </authorList>
    </citation>
    <scope>NUCLEOTIDE SEQUENCE</scope>
    <source>
        <strain evidence="1">HL-RS19</strain>
    </source>
</reference>
<evidence type="ECO:0000313" key="1">
    <source>
        <dbReference type="EMBL" id="WAC03818.1"/>
    </source>
</evidence>
<accession>A0A9E8MYC9</accession>
<protein>
    <submittedName>
        <fullName evidence="1">Uncharacterized protein</fullName>
    </submittedName>
</protein>
<dbReference type="AlphaFoldDB" id="A0A9E8MYC9"/>
<dbReference type="Proteomes" id="UP001164705">
    <property type="component" value="Chromosome"/>
</dbReference>
<organism evidence="1 2">
    <name type="scientific">Lacinutrix neustonica</name>
    <dbReference type="NCBI Taxonomy" id="2980107"/>
    <lineage>
        <taxon>Bacteria</taxon>
        <taxon>Pseudomonadati</taxon>
        <taxon>Bacteroidota</taxon>
        <taxon>Flavobacteriia</taxon>
        <taxon>Flavobacteriales</taxon>
        <taxon>Flavobacteriaceae</taxon>
        <taxon>Lacinutrix</taxon>
    </lineage>
</organism>
<dbReference type="KEGG" id="lnu:N7U66_10605"/>
<proteinExistence type="predicted"/>
<name>A0A9E8MYC9_9FLAO</name>
<dbReference type="EMBL" id="CP113088">
    <property type="protein sequence ID" value="WAC03818.1"/>
    <property type="molecule type" value="Genomic_DNA"/>
</dbReference>
<evidence type="ECO:0000313" key="2">
    <source>
        <dbReference type="Proteomes" id="UP001164705"/>
    </source>
</evidence>